<dbReference type="Proteomes" id="UP000595437">
    <property type="component" value="Chromosome 12"/>
</dbReference>
<keyword evidence="2" id="KW-1185">Reference proteome</keyword>
<proteinExistence type="predicted"/>
<dbReference type="AlphaFoldDB" id="A0A7T8JXM1"/>
<organism evidence="1 2">
    <name type="scientific">Caligus rogercresseyi</name>
    <name type="common">Sea louse</name>
    <dbReference type="NCBI Taxonomy" id="217165"/>
    <lineage>
        <taxon>Eukaryota</taxon>
        <taxon>Metazoa</taxon>
        <taxon>Ecdysozoa</taxon>
        <taxon>Arthropoda</taxon>
        <taxon>Crustacea</taxon>
        <taxon>Multicrustacea</taxon>
        <taxon>Hexanauplia</taxon>
        <taxon>Copepoda</taxon>
        <taxon>Siphonostomatoida</taxon>
        <taxon>Caligidae</taxon>
        <taxon>Caligus</taxon>
    </lineage>
</organism>
<protein>
    <submittedName>
        <fullName evidence="1">Uncharacterized protein</fullName>
    </submittedName>
</protein>
<evidence type="ECO:0000313" key="1">
    <source>
        <dbReference type="EMBL" id="QQP37630.1"/>
    </source>
</evidence>
<sequence length="78" mass="9433">MNPFKYKKIHILNEANRFKRKSRSKLLLKWHAVYPSVVVIFSDEKLFVTTKKFNPVNDRIMYRDASKIPENTRNVYQM</sequence>
<gene>
    <name evidence="1" type="ORF">FKW44_017961</name>
</gene>
<dbReference type="EMBL" id="CP045901">
    <property type="protein sequence ID" value="QQP37630.1"/>
    <property type="molecule type" value="Genomic_DNA"/>
</dbReference>
<accession>A0A7T8JXM1</accession>
<name>A0A7T8JXM1_CALRO</name>
<dbReference type="OrthoDB" id="10006939at2759"/>
<reference evidence="2" key="1">
    <citation type="submission" date="2021-01" db="EMBL/GenBank/DDBJ databases">
        <title>Caligus Genome Assembly.</title>
        <authorList>
            <person name="Gallardo-Escarate C."/>
        </authorList>
    </citation>
    <scope>NUCLEOTIDE SEQUENCE [LARGE SCALE GENOMIC DNA]</scope>
</reference>
<evidence type="ECO:0000313" key="2">
    <source>
        <dbReference type="Proteomes" id="UP000595437"/>
    </source>
</evidence>